<feature type="transmembrane region" description="Helical" evidence="1">
    <location>
        <begin position="12"/>
        <end position="31"/>
    </location>
</feature>
<keyword evidence="1" id="KW-0812">Transmembrane</keyword>
<evidence type="ECO:0000313" key="3">
    <source>
        <dbReference type="Proteomes" id="UP000565715"/>
    </source>
</evidence>
<reference evidence="2 3" key="1">
    <citation type="submission" date="2020-04" db="EMBL/GenBank/DDBJ databases">
        <title>MicrobeNet Type strains.</title>
        <authorList>
            <person name="Nicholson A.C."/>
        </authorList>
    </citation>
    <scope>NUCLEOTIDE SEQUENCE [LARGE SCALE GENOMIC DNA]</scope>
    <source>
        <strain evidence="2 3">DSM 45078</strain>
    </source>
</reference>
<proteinExistence type="predicted"/>
<protein>
    <submittedName>
        <fullName evidence="2">Uncharacterized protein</fullName>
    </submittedName>
</protein>
<keyword evidence="1" id="KW-1133">Transmembrane helix</keyword>
<evidence type="ECO:0000256" key="1">
    <source>
        <dbReference type="SAM" id="Phobius"/>
    </source>
</evidence>
<keyword evidence="3" id="KW-1185">Reference proteome</keyword>
<dbReference type="RefSeq" id="WP_068048672.1">
    <property type="nucleotide sequence ID" value="NZ_JAAXOO010000002.1"/>
</dbReference>
<gene>
    <name evidence="2" type="ORF">HGA13_07565</name>
</gene>
<accession>A0A846XDW7</accession>
<evidence type="ECO:0000313" key="2">
    <source>
        <dbReference type="EMBL" id="NKY32930.1"/>
    </source>
</evidence>
<comment type="caution">
    <text evidence="2">The sequence shown here is derived from an EMBL/GenBank/DDBJ whole genome shotgun (WGS) entry which is preliminary data.</text>
</comment>
<dbReference type="Proteomes" id="UP000565715">
    <property type="component" value="Unassembled WGS sequence"/>
</dbReference>
<sequence>MAEPSGGVAGMDRVTVMLAVLTCVLLGVGVADISRSLVSAIVAGALITTGLVIALAILRLSS</sequence>
<dbReference type="AlphaFoldDB" id="A0A846XDW7"/>
<feature type="transmembrane region" description="Helical" evidence="1">
    <location>
        <begin position="37"/>
        <end position="58"/>
    </location>
</feature>
<keyword evidence="1" id="KW-0472">Membrane</keyword>
<name>A0A846XDW7_9NOCA</name>
<dbReference type="EMBL" id="JAAXOO010000002">
    <property type="protein sequence ID" value="NKY32930.1"/>
    <property type="molecule type" value="Genomic_DNA"/>
</dbReference>
<organism evidence="2 3">
    <name type="scientific">Nocardia speluncae</name>
    <dbReference type="NCBI Taxonomy" id="419477"/>
    <lineage>
        <taxon>Bacteria</taxon>
        <taxon>Bacillati</taxon>
        <taxon>Actinomycetota</taxon>
        <taxon>Actinomycetes</taxon>
        <taxon>Mycobacteriales</taxon>
        <taxon>Nocardiaceae</taxon>
        <taxon>Nocardia</taxon>
    </lineage>
</organism>